<dbReference type="Proteomes" id="UP001621418">
    <property type="component" value="Chromosome"/>
</dbReference>
<keyword evidence="4" id="KW-1185">Reference proteome</keyword>
<sequence length="143" mass="16100">MTGYIATAEIDISTSSTHVWAVMTDPEQLRELWFGAEVITDWEVGGPIVWRGEFKGRQYEDKGEILEFEPGRLLKMTHFSSLTGQPDVPENYHTLTYELTEDGATTHLLLSQDNNADADEVEHARGMWESQVSGIKKAAEHTC</sequence>
<comment type="similarity">
    <text evidence="1">Belongs to the AHA1 family.</text>
</comment>
<evidence type="ECO:0000313" key="4">
    <source>
        <dbReference type="Proteomes" id="UP001621418"/>
    </source>
</evidence>
<dbReference type="InterPro" id="IPR023393">
    <property type="entry name" value="START-like_dom_sf"/>
</dbReference>
<evidence type="ECO:0000256" key="1">
    <source>
        <dbReference type="ARBA" id="ARBA00006817"/>
    </source>
</evidence>
<accession>A0ABZ1N129</accession>
<evidence type="ECO:0000313" key="3">
    <source>
        <dbReference type="EMBL" id="WTY33581.1"/>
    </source>
</evidence>
<dbReference type="RefSeq" id="WP_357363924.1">
    <property type="nucleotide sequence ID" value="NZ_CP109527.1"/>
</dbReference>
<organism evidence="3 4">
    <name type="scientific">Nocardia salmonicida</name>
    <dbReference type="NCBI Taxonomy" id="53431"/>
    <lineage>
        <taxon>Bacteria</taxon>
        <taxon>Bacillati</taxon>
        <taxon>Actinomycetota</taxon>
        <taxon>Actinomycetes</taxon>
        <taxon>Mycobacteriales</taxon>
        <taxon>Nocardiaceae</taxon>
        <taxon>Nocardia</taxon>
    </lineage>
</organism>
<dbReference type="Gene3D" id="3.30.530.20">
    <property type="match status" value="1"/>
</dbReference>
<dbReference type="EMBL" id="CP109527">
    <property type="protein sequence ID" value="WTY33581.1"/>
    <property type="molecule type" value="Genomic_DNA"/>
</dbReference>
<protein>
    <submittedName>
        <fullName evidence="3">SRPBCC domain-containing protein</fullName>
    </submittedName>
</protein>
<dbReference type="InterPro" id="IPR013538">
    <property type="entry name" value="ASHA1/2-like_C"/>
</dbReference>
<dbReference type="Pfam" id="PF08327">
    <property type="entry name" value="AHSA1"/>
    <property type="match status" value="1"/>
</dbReference>
<proteinExistence type="inferred from homology"/>
<dbReference type="SUPFAM" id="SSF55961">
    <property type="entry name" value="Bet v1-like"/>
    <property type="match status" value="1"/>
</dbReference>
<gene>
    <name evidence="3" type="ORF">OG308_19810</name>
</gene>
<feature type="domain" description="Activator of Hsp90 ATPase homologue 1/2-like C-terminal" evidence="2">
    <location>
        <begin position="15"/>
        <end position="139"/>
    </location>
</feature>
<evidence type="ECO:0000259" key="2">
    <source>
        <dbReference type="Pfam" id="PF08327"/>
    </source>
</evidence>
<name>A0ABZ1N129_9NOCA</name>
<reference evidence="3 4" key="1">
    <citation type="submission" date="2022-10" db="EMBL/GenBank/DDBJ databases">
        <title>The complete genomes of actinobacterial strains from the NBC collection.</title>
        <authorList>
            <person name="Joergensen T.S."/>
            <person name="Alvarez Arevalo M."/>
            <person name="Sterndorff E.B."/>
            <person name="Faurdal D."/>
            <person name="Vuksanovic O."/>
            <person name="Mourched A.-S."/>
            <person name="Charusanti P."/>
            <person name="Shaw S."/>
            <person name="Blin K."/>
            <person name="Weber T."/>
        </authorList>
    </citation>
    <scope>NUCLEOTIDE SEQUENCE [LARGE SCALE GENOMIC DNA]</scope>
    <source>
        <strain evidence="3 4">NBC_01413</strain>
    </source>
</reference>